<dbReference type="Pfam" id="PF03364">
    <property type="entry name" value="Polyketide_cyc"/>
    <property type="match status" value="1"/>
</dbReference>
<dbReference type="PATRIC" id="fig|1223523.3.peg.3810"/>
<evidence type="ECO:0000313" key="2">
    <source>
        <dbReference type="EMBL" id="EME99002.1"/>
    </source>
</evidence>
<dbReference type="Proteomes" id="UP000011740">
    <property type="component" value="Unassembled WGS sequence"/>
</dbReference>
<dbReference type="InterPro" id="IPR005031">
    <property type="entry name" value="COQ10_START"/>
</dbReference>
<dbReference type="PANTHER" id="PTHR33824">
    <property type="entry name" value="POLYKETIDE CYCLASE/DEHYDRASE AND LIPID TRANSPORT SUPERFAMILY PROTEIN"/>
    <property type="match status" value="1"/>
</dbReference>
<dbReference type="SUPFAM" id="SSF55961">
    <property type="entry name" value="Bet v1-like"/>
    <property type="match status" value="1"/>
</dbReference>
<dbReference type="EMBL" id="AORZ01000060">
    <property type="protein sequence ID" value="EME99002.1"/>
    <property type="molecule type" value="Genomic_DNA"/>
</dbReference>
<proteinExistence type="predicted"/>
<evidence type="ECO:0000313" key="3">
    <source>
        <dbReference type="Proteomes" id="UP000011740"/>
    </source>
</evidence>
<dbReference type="PANTHER" id="PTHR33824:SF7">
    <property type="entry name" value="POLYKETIDE CYCLASE_DEHYDRASE AND LIPID TRANSPORT SUPERFAMILY PROTEIN"/>
    <property type="match status" value="1"/>
</dbReference>
<reference evidence="2 3" key="1">
    <citation type="journal article" date="2013" name="Genome Announc.">
        <title>Whole-Genome Shotgun Assembly and Analysis of the Genome of Streptomyces mobaraensis DSM 40847, a Strain for Industrial Production of Microbial Transglutaminase.</title>
        <authorList>
            <person name="Yang H."/>
            <person name="He T."/>
            <person name="Wu W."/>
            <person name="Zhu W."/>
            <person name="Lu B."/>
            <person name="Sun W."/>
        </authorList>
    </citation>
    <scope>NUCLEOTIDE SEQUENCE [LARGE SCALE GENOMIC DNA]</scope>
    <source>
        <strain evidence="2 3">DSM 40847</strain>
    </source>
</reference>
<dbReference type="STRING" id="1223523.H340_18641"/>
<dbReference type="AlphaFoldDB" id="M3AZB0"/>
<evidence type="ECO:0000259" key="1">
    <source>
        <dbReference type="Pfam" id="PF03364"/>
    </source>
</evidence>
<accession>M3AZB0</accession>
<name>M3AZB0_STRM1</name>
<dbReference type="RefSeq" id="WP_004947738.1">
    <property type="nucleotide sequence ID" value="NZ_AORZ01000060.1"/>
</dbReference>
<organism evidence="2 3">
    <name type="scientific">Streptomyces mobaraensis (strain ATCC 29032 / DSM 40847 / JCM 4168 / NBRC 13819 / NCIMB 11159 / IPCR 16-22)</name>
    <dbReference type="NCBI Taxonomy" id="1223523"/>
    <lineage>
        <taxon>Bacteria</taxon>
        <taxon>Bacillati</taxon>
        <taxon>Actinomycetota</taxon>
        <taxon>Actinomycetes</taxon>
        <taxon>Kitasatosporales</taxon>
        <taxon>Streptomycetaceae</taxon>
        <taxon>Streptomyces</taxon>
    </lineage>
</organism>
<gene>
    <name evidence="2" type="ORF">H340_18641</name>
</gene>
<dbReference type="InterPro" id="IPR047137">
    <property type="entry name" value="ORF3"/>
</dbReference>
<dbReference type="Gene3D" id="3.30.530.20">
    <property type="match status" value="1"/>
</dbReference>
<dbReference type="InterPro" id="IPR023393">
    <property type="entry name" value="START-like_dom_sf"/>
</dbReference>
<feature type="domain" description="Coenzyme Q-binding protein COQ10 START" evidence="1">
    <location>
        <begin position="10"/>
        <end position="130"/>
    </location>
</feature>
<dbReference type="eggNOG" id="COG5637">
    <property type="taxonomic scope" value="Bacteria"/>
</dbReference>
<dbReference type="CDD" id="cd07817">
    <property type="entry name" value="SRPBCC_8"/>
    <property type="match status" value="1"/>
</dbReference>
<protein>
    <recommendedName>
        <fullName evidence="1">Coenzyme Q-binding protein COQ10 START domain-containing protein</fullName>
    </recommendedName>
</protein>
<comment type="caution">
    <text evidence="2">The sequence shown here is derived from an EMBL/GenBank/DDBJ whole genome shotgun (WGS) entry which is preliminary data.</text>
</comment>
<sequence length="149" mass="17129">MSQIEESVEVAVPVTTAYNQWTQFEEFPQFMEGVERVEQRSPTLTHWVTKTDGVRREFDAVITEQIPDERVAWTTVDGDVRQAGVVTFHRLDAARTKVMLQFDHTPEGVVDTVGDKLGFVRRQATGDLERFKTFIESRGLETGRWRGRV</sequence>